<keyword evidence="1" id="KW-0812">Transmembrane</keyword>
<evidence type="ECO:0000256" key="1">
    <source>
        <dbReference type="SAM" id="Phobius"/>
    </source>
</evidence>
<sequence length="313" mass="33659">MHQLSLKEITLAVLTVAVGLLNAYIWREVLFAGEFKEATFYSLPVAALFLFAILFSLASAFIREGLLRNIAAALGLAAGFLMVPFQPVVLSGAALSALGGWYAAGQIANEAEASNYFSVRKILRGGLPVFFTAVALAFAVFYFSLIGGQSDQSLLPKGLFDAVVPLLERPLQKILPGFRSDASVDQLILAVAAQQMGGGIDPSRLPPAERQQLLNEGRKALSVELGILTLTGGEKGIDVLYQAANAQIAKFIGPYRDYLPFIAAFGFFIAVKAFTLPVYWLTLILTAGAVKLLLLIGFLNQKTETIQVTKLTL</sequence>
<comment type="caution">
    <text evidence="2">The sequence shown here is derived from an EMBL/GenBank/DDBJ whole genome shotgun (WGS) entry which is preliminary data.</text>
</comment>
<accession>A0A932YY00</accession>
<dbReference type="EMBL" id="JACQMJ010000005">
    <property type="protein sequence ID" value="MBI4132264.1"/>
    <property type="molecule type" value="Genomic_DNA"/>
</dbReference>
<keyword evidence="1" id="KW-1133">Transmembrane helix</keyword>
<name>A0A932YY00_9BACT</name>
<protein>
    <submittedName>
        <fullName evidence="2">Uncharacterized protein</fullName>
    </submittedName>
</protein>
<feature type="transmembrane region" description="Helical" evidence="1">
    <location>
        <begin position="38"/>
        <end position="62"/>
    </location>
</feature>
<feature type="transmembrane region" description="Helical" evidence="1">
    <location>
        <begin position="9"/>
        <end position="26"/>
    </location>
</feature>
<feature type="transmembrane region" description="Helical" evidence="1">
    <location>
        <begin position="280"/>
        <end position="300"/>
    </location>
</feature>
<feature type="transmembrane region" description="Helical" evidence="1">
    <location>
        <begin position="122"/>
        <end position="145"/>
    </location>
</feature>
<evidence type="ECO:0000313" key="3">
    <source>
        <dbReference type="Proteomes" id="UP000704960"/>
    </source>
</evidence>
<evidence type="ECO:0000313" key="2">
    <source>
        <dbReference type="EMBL" id="MBI4132264.1"/>
    </source>
</evidence>
<dbReference type="Proteomes" id="UP000704960">
    <property type="component" value="Unassembled WGS sequence"/>
</dbReference>
<reference evidence="2" key="1">
    <citation type="submission" date="2020-07" db="EMBL/GenBank/DDBJ databases">
        <title>Huge and variable diversity of episymbiotic CPR bacteria and DPANN archaea in groundwater ecosystems.</title>
        <authorList>
            <person name="He C.Y."/>
            <person name="Keren R."/>
            <person name="Whittaker M."/>
            <person name="Farag I.F."/>
            <person name="Doudna J."/>
            <person name="Cate J.H.D."/>
            <person name="Banfield J.F."/>
        </authorList>
    </citation>
    <scope>NUCLEOTIDE SEQUENCE</scope>
    <source>
        <strain evidence="2">NC_groundwater_1226_Ag_S-0.1um_59_124</strain>
    </source>
</reference>
<proteinExistence type="predicted"/>
<dbReference type="AlphaFoldDB" id="A0A932YY00"/>
<feature type="transmembrane region" description="Helical" evidence="1">
    <location>
        <begin position="74"/>
        <end position="102"/>
    </location>
</feature>
<organism evidence="2 3">
    <name type="scientific">Candidatus Sungiibacteriota bacterium</name>
    <dbReference type="NCBI Taxonomy" id="2750080"/>
    <lineage>
        <taxon>Bacteria</taxon>
        <taxon>Candidatus Sungiibacteriota</taxon>
    </lineage>
</organism>
<keyword evidence="1" id="KW-0472">Membrane</keyword>
<gene>
    <name evidence="2" type="ORF">HY474_01385</name>
</gene>